<dbReference type="GO" id="GO:0004622">
    <property type="term" value="F:phosphatidylcholine lysophospholipase activity"/>
    <property type="evidence" value="ECO:0007669"/>
    <property type="project" value="TreeGrafter"/>
</dbReference>
<comment type="caution">
    <text evidence="2">The sequence shown here is derived from an EMBL/GenBank/DDBJ whole genome shotgun (WGS) entry which is preliminary data.</text>
</comment>
<feature type="region of interest" description="Disordered" evidence="1">
    <location>
        <begin position="245"/>
        <end position="297"/>
    </location>
</feature>
<dbReference type="Gene3D" id="3.40.50.1110">
    <property type="entry name" value="SGNH hydrolase"/>
    <property type="match status" value="1"/>
</dbReference>
<evidence type="ECO:0008006" key="4">
    <source>
        <dbReference type="Google" id="ProtNLM"/>
    </source>
</evidence>
<evidence type="ECO:0000256" key="1">
    <source>
        <dbReference type="SAM" id="MobiDB-lite"/>
    </source>
</evidence>
<dbReference type="EMBL" id="RYZI01000175">
    <property type="protein sequence ID" value="RWA08970.1"/>
    <property type="molecule type" value="Genomic_DNA"/>
</dbReference>
<feature type="compositionally biased region" description="Basic and acidic residues" evidence="1">
    <location>
        <begin position="270"/>
        <end position="284"/>
    </location>
</feature>
<dbReference type="InterPro" id="IPR051532">
    <property type="entry name" value="Ester_Hydrolysis_Enzymes"/>
</dbReference>
<dbReference type="SUPFAM" id="SSF52266">
    <property type="entry name" value="SGNH hydrolase"/>
    <property type="match status" value="1"/>
</dbReference>
<feature type="region of interest" description="Disordered" evidence="1">
    <location>
        <begin position="43"/>
        <end position="85"/>
    </location>
</feature>
<organism evidence="2 3">
    <name type="scientific">Xylaria grammica</name>
    <dbReference type="NCBI Taxonomy" id="363999"/>
    <lineage>
        <taxon>Eukaryota</taxon>
        <taxon>Fungi</taxon>
        <taxon>Dikarya</taxon>
        <taxon>Ascomycota</taxon>
        <taxon>Pezizomycotina</taxon>
        <taxon>Sordariomycetes</taxon>
        <taxon>Xylariomycetidae</taxon>
        <taxon>Xylariales</taxon>
        <taxon>Xylariaceae</taxon>
        <taxon>Xylaria</taxon>
    </lineage>
</organism>
<evidence type="ECO:0000313" key="3">
    <source>
        <dbReference type="Proteomes" id="UP000286045"/>
    </source>
</evidence>
<accession>A0A439D3K4</accession>
<sequence>MNRACEREPCDGVNMVNFILTVELTYSFHSTVEVDALPYLDSSSINPPGDGTLGSQQPQDLHFSSDGLLVPEPSRDPNTRKGSVGEHIVVGSSSNSTALGNPVNFIGSRRLGAFKDNDLEAYPDNRIDQIHDHATRIVPSTKPNVIVLHVGSNDCVQKHDTANAGKRVRDLITYLFKTSPQATIVISTLLAKTAEMHCEQGLPDRPLPADISPDGTHPFDHGYRMMADIFFSAFVDADRRGFLKAPEANGIPDNGELGRADDPFISESEPPEKRANPPKDEKKVPPKPAPEVVPRAM</sequence>
<keyword evidence="3" id="KW-1185">Reference proteome</keyword>
<dbReference type="PANTHER" id="PTHR30383">
    <property type="entry name" value="THIOESTERASE 1/PROTEASE 1/LYSOPHOSPHOLIPASE L1"/>
    <property type="match status" value="1"/>
</dbReference>
<gene>
    <name evidence="2" type="ORF">EKO27_g6118</name>
</gene>
<protein>
    <recommendedName>
        <fullName evidence="4">SGNH hydrolase-type esterase domain-containing protein</fullName>
    </recommendedName>
</protein>
<dbReference type="PANTHER" id="PTHR30383:SF31">
    <property type="entry name" value="SGNH HYDROLASE-TYPE ESTERASE DOMAIN-CONTAINING PROTEIN-RELATED"/>
    <property type="match status" value="1"/>
</dbReference>
<dbReference type="Proteomes" id="UP000286045">
    <property type="component" value="Unassembled WGS sequence"/>
</dbReference>
<evidence type="ECO:0000313" key="2">
    <source>
        <dbReference type="EMBL" id="RWA08970.1"/>
    </source>
</evidence>
<proteinExistence type="predicted"/>
<dbReference type="InterPro" id="IPR036514">
    <property type="entry name" value="SGNH_hydro_sf"/>
</dbReference>
<dbReference type="STRING" id="363999.A0A439D3K4"/>
<dbReference type="AlphaFoldDB" id="A0A439D3K4"/>
<reference evidence="2 3" key="1">
    <citation type="submission" date="2018-12" db="EMBL/GenBank/DDBJ databases">
        <title>Draft genome sequence of Xylaria grammica IHI A82.</title>
        <authorList>
            <person name="Buettner E."/>
            <person name="Kellner H."/>
        </authorList>
    </citation>
    <scope>NUCLEOTIDE SEQUENCE [LARGE SCALE GENOMIC DNA]</scope>
    <source>
        <strain evidence="2 3">IHI A82</strain>
    </source>
</reference>
<name>A0A439D3K4_9PEZI</name>